<dbReference type="RefSeq" id="WP_266070774.1">
    <property type="nucleotide sequence ID" value="NZ_JAPJDA010000027.1"/>
</dbReference>
<dbReference type="Proteomes" id="UP001148482">
    <property type="component" value="Unassembled WGS sequence"/>
</dbReference>
<proteinExistence type="predicted"/>
<dbReference type="EMBL" id="JAPJDA010000027">
    <property type="protein sequence ID" value="MCX2839412.1"/>
    <property type="molecule type" value="Genomic_DNA"/>
</dbReference>
<accession>A0A9X3CZJ3</accession>
<keyword evidence="2" id="KW-1185">Reference proteome</keyword>
<comment type="caution">
    <text evidence="1">The sequence shown here is derived from an EMBL/GenBank/DDBJ whole genome shotgun (WGS) entry which is preliminary data.</text>
</comment>
<evidence type="ECO:0000313" key="1">
    <source>
        <dbReference type="EMBL" id="MCX2839412.1"/>
    </source>
</evidence>
<protein>
    <submittedName>
        <fullName evidence="1">Uncharacterized protein</fullName>
    </submittedName>
</protein>
<sequence>MKSIPCILFFLFMPGFCTGQTFISSVTRYVELDTTENIDRIIDVYNESITIISKGKLATDIQEWFIMETEETVDDYGSGKWFLCTSPDRQVKATFFIYNEDGQNPKQITAQIPPDWPGANITTEMFIDKLEWNNKTVREHKF</sequence>
<dbReference type="AlphaFoldDB" id="A0A9X3CZJ3"/>
<gene>
    <name evidence="1" type="ORF">OQ279_14760</name>
</gene>
<reference evidence="1" key="1">
    <citation type="submission" date="2022-11" db="EMBL/GenBank/DDBJ databases">
        <title>Salinimicrobium profundisediminis sp. nov., isolated from deep-sea sediment of the Mariana Trench.</title>
        <authorList>
            <person name="Fu H."/>
        </authorList>
    </citation>
    <scope>NUCLEOTIDE SEQUENCE</scope>
    <source>
        <strain evidence="1">MT39</strain>
    </source>
</reference>
<name>A0A9X3CZJ3_9FLAO</name>
<organism evidence="1 2">
    <name type="scientific">Salinimicrobium profundisediminis</name>
    <dbReference type="NCBI Taxonomy" id="2994553"/>
    <lineage>
        <taxon>Bacteria</taxon>
        <taxon>Pseudomonadati</taxon>
        <taxon>Bacteroidota</taxon>
        <taxon>Flavobacteriia</taxon>
        <taxon>Flavobacteriales</taxon>
        <taxon>Flavobacteriaceae</taxon>
        <taxon>Salinimicrobium</taxon>
    </lineage>
</organism>
<evidence type="ECO:0000313" key="2">
    <source>
        <dbReference type="Proteomes" id="UP001148482"/>
    </source>
</evidence>